<feature type="domain" description="DUF2202" evidence="2">
    <location>
        <begin position="55"/>
        <end position="215"/>
    </location>
</feature>
<feature type="signal peptide" evidence="1">
    <location>
        <begin position="1"/>
        <end position="24"/>
    </location>
</feature>
<dbReference type="Pfam" id="PF09968">
    <property type="entry name" value="DUF2202"/>
    <property type="match status" value="1"/>
</dbReference>
<gene>
    <name evidence="3" type="ORF">HELGO_WM22733</name>
</gene>
<dbReference type="EMBL" id="CACVAY010000121">
    <property type="protein sequence ID" value="CAA6824716.1"/>
    <property type="molecule type" value="Genomic_DNA"/>
</dbReference>
<reference evidence="3" key="1">
    <citation type="submission" date="2020-01" db="EMBL/GenBank/DDBJ databases">
        <authorList>
            <person name="Meier V. D."/>
            <person name="Meier V D."/>
        </authorList>
    </citation>
    <scope>NUCLEOTIDE SEQUENCE</scope>
    <source>
        <strain evidence="3">HLG_WM_MAG_07</strain>
    </source>
</reference>
<evidence type="ECO:0000256" key="1">
    <source>
        <dbReference type="SAM" id="SignalP"/>
    </source>
</evidence>
<accession>A0A6S6UAN3</accession>
<dbReference type="SUPFAM" id="SSF47240">
    <property type="entry name" value="Ferritin-like"/>
    <property type="match status" value="1"/>
</dbReference>
<sequence length="221" mass="24919">MQISNIIIGFSVATLLAVSSMSQAGRFQSNDFNGYGNNASSASSSTEMSQLSSEEIDSLLFMREEEKLARDVYLTLYEQWNNPVFKNIARSEQKHMDAMVSLLNKFQLNDPVVDDSTGAFVNPELAAMYEEFVEKGRHSEMDALYVGGLIEEVDMEDIQKGIDSTNNRMIKRVYGSLLKGSRNHLRAFVRQIESRGVTYEPQQLDAEELYEVVDSPMERGS</sequence>
<dbReference type="InterPro" id="IPR012347">
    <property type="entry name" value="Ferritin-like"/>
</dbReference>
<protein>
    <recommendedName>
        <fullName evidence="2">DUF2202 domain-containing protein</fullName>
    </recommendedName>
</protein>
<name>A0A6S6UAN3_9GAMM</name>
<evidence type="ECO:0000313" key="3">
    <source>
        <dbReference type="EMBL" id="CAA6824716.1"/>
    </source>
</evidence>
<dbReference type="AlphaFoldDB" id="A0A6S6UAN3"/>
<proteinExistence type="predicted"/>
<keyword evidence="1" id="KW-0732">Signal</keyword>
<evidence type="ECO:0000259" key="2">
    <source>
        <dbReference type="Pfam" id="PF09968"/>
    </source>
</evidence>
<feature type="chain" id="PRO_5028350537" description="DUF2202 domain-containing protein" evidence="1">
    <location>
        <begin position="25"/>
        <end position="221"/>
    </location>
</feature>
<dbReference type="InterPro" id="IPR019243">
    <property type="entry name" value="DUF2202"/>
</dbReference>
<dbReference type="InterPro" id="IPR009078">
    <property type="entry name" value="Ferritin-like_SF"/>
</dbReference>
<dbReference type="CDD" id="cd01048">
    <property type="entry name" value="Ferritin_like_AB2"/>
    <property type="match status" value="1"/>
</dbReference>
<dbReference type="Gene3D" id="1.20.1260.10">
    <property type="match status" value="1"/>
</dbReference>
<organism evidence="3">
    <name type="scientific">uncultured Thiotrichaceae bacterium</name>
    <dbReference type="NCBI Taxonomy" id="298394"/>
    <lineage>
        <taxon>Bacteria</taxon>
        <taxon>Pseudomonadati</taxon>
        <taxon>Pseudomonadota</taxon>
        <taxon>Gammaproteobacteria</taxon>
        <taxon>Thiotrichales</taxon>
        <taxon>Thiotrichaceae</taxon>
        <taxon>environmental samples</taxon>
    </lineage>
</organism>